<feature type="region of interest" description="Disordered" evidence="1">
    <location>
        <begin position="238"/>
        <end position="314"/>
    </location>
</feature>
<feature type="region of interest" description="Disordered" evidence="1">
    <location>
        <begin position="75"/>
        <end position="116"/>
    </location>
</feature>
<reference evidence="2 3" key="1">
    <citation type="submission" date="2024-02" db="EMBL/GenBank/DDBJ databases">
        <title>A chromosome-level genome assembly of Drosophila madeirensis, a fruit fly species endemic to Madeira island.</title>
        <authorList>
            <person name="Tomihara K."/>
            <person name="Llopart A."/>
            <person name="Yamamoto D."/>
        </authorList>
    </citation>
    <scope>NUCLEOTIDE SEQUENCE [LARGE SCALE GENOMIC DNA]</scope>
    <source>
        <strain evidence="2 3">RF1</strain>
    </source>
</reference>
<name>A0AAU9FJU4_DROMD</name>
<accession>A0AAU9FJU4</accession>
<evidence type="ECO:0000256" key="1">
    <source>
        <dbReference type="SAM" id="MobiDB-lite"/>
    </source>
</evidence>
<gene>
    <name evidence="2" type="ORF">DMAD_13186</name>
</gene>
<feature type="compositionally biased region" description="Polar residues" evidence="1">
    <location>
        <begin position="85"/>
        <end position="96"/>
    </location>
</feature>
<protein>
    <submittedName>
        <fullName evidence="2">Uncharacterized protein</fullName>
    </submittedName>
</protein>
<dbReference type="AlphaFoldDB" id="A0AAU9FJU4"/>
<dbReference type="EMBL" id="AP029264">
    <property type="protein sequence ID" value="BFF95877.1"/>
    <property type="molecule type" value="Genomic_DNA"/>
</dbReference>
<feature type="compositionally biased region" description="Basic and acidic residues" evidence="1">
    <location>
        <begin position="75"/>
        <end position="84"/>
    </location>
</feature>
<evidence type="ECO:0000313" key="3">
    <source>
        <dbReference type="Proteomes" id="UP001500889"/>
    </source>
</evidence>
<organism evidence="2 3">
    <name type="scientific">Drosophila madeirensis</name>
    <name type="common">Fruit fly</name>
    <dbReference type="NCBI Taxonomy" id="30013"/>
    <lineage>
        <taxon>Eukaryota</taxon>
        <taxon>Metazoa</taxon>
        <taxon>Ecdysozoa</taxon>
        <taxon>Arthropoda</taxon>
        <taxon>Hexapoda</taxon>
        <taxon>Insecta</taxon>
        <taxon>Pterygota</taxon>
        <taxon>Neoptera</taxon>
        <taxon>Endopterygota</taxon>
        <taxon>Diptera</taxon>
        <taxon>Brachycera</taxon>
        <taxon>Muscomorpha</taxon>
        <taxon>Ephydroidea</taxon>
        <taxon>Drosophilidae</taxon>
        <taxon>Drosophila</taxon>
        <taxon>Sophophora</taxon>
    </lineage>
</organism>
<keyword evidence="3" id="KW-1185">Reference proteome</keyword>
<feature type="compositionally biased region" description="Polar residues" evidence="1">
    <location>
        <begin position="238"/>
        <end position="250"/>
    </location>
</feature>
<dbReference type="Proteomes" id="UP001500889">
    <property type="component" value="Chromosome U"/>
</dbReference>
<sequence>MIRNLKCKMLMHRALAYRMNSRCSMLPTSLLCRKKPESLGEDITITDINIHDLAKGDLEFRRNFLTSPMLLRPEVELPKTKEDASSNTKGKSTPKTTADAAGTQAPTASDVDDAAADSTVKLSSEMDVEGKLLNLRNEILVHRTTMSRWTNSLLCLKQSDPEINIRDLGKGDSTASDGDVFPADSTVKVCDVLGFEGNHRATMERMATSLMCRTKLCLQYFADAKGHLEFRRNFQTSGKLLDSTPNTMDKSSPKNTEDASETQAPTASDGNGDGAKKSSVLDLDGNQITPIEIDGWKQDDESDPTVQNNTDIDIGNDDEYNDEMLLKVPEKREGEFSYKGITIKLPESASQDIGTYRFRRDAEELECLADDMRIVKFDKK</sequence>
<evidence type="ECO:0000313" key="2">
    <source>
        <dbReference type="EMBL" id="BFF95877.1"/>
    </source>
</evidence>
<proteinExistence type="predicted"/>